<dbReference type="eggNOG" id="KOG3544">
    <property type="taxonomic scope" value="Eukaryota"/>
</dbReference>
<feature type="region of interest" description="Disordered" evidence="1">
    <location>
        <begin position="194"/>
        <end position="371"/>
    </location>
</feature>
<dbReference type="EMBL" id="DS469824">
    <property type="protein sequence ID" value="EDO32446.1"/>
    <property type="molecule type" value="Genomic_DNA"/>
</dbReference>
<evidence type="ECO:0000256" key="1">
    <source>
        <dbReference type="SAM" id="MobiDB-lite"/>
    </source>
</evidence>
<name>A7SV33_NEMVE</name>
<feature type="compositionally biased region" description="Gly residues" evidence="1">
    <location>
        <begin position="323"/>
        <end position="341"/>
    </location>
</feature>
<dbReference type="AlphaFoldDB" id="A7SV33"/>
<feature type="compositionally biased region" description="Polar residues" evidence="1">
    <location>
        <begin position="542"/>
        <end position="553"/>
    </location>
</feature>
<evidence type="ECO:0000313" key="4">
    <source>
        <dbReference type="Proteomes" id="UP000001593"/>
    </source>
</evidence>
<sequence>MSQRHMHVSIVSGGEVELGFMLDTSTSLGGEANLKITLDFIKAVYGSFTISSSAYRVGVVIFGSSAKVAFDFSKFSSSAEIESGLSEIKLIGGATAAGQGLTTCNTALFSKARSSAKKMLLVLIAGKSSDDVGVASSMKTSGISIFVLGMGKAIDKTQLNMMASQESYIQIAAEFSQVASLSSQFVGYIKQVSGSAEGGATGNGTSSNGGTTGSSTTSSGESGTTSTGGNTGSGTTSSGGNTGSGTTSSGGNTGSGTTTGGVNTGSGTTTGGLNTGSGTTTGGVNSGSGTTTSGVNTGSGTTTGGVNTGSGTTTGEVNTGSGTTTGGMNTGSGTTTGGVNTGSGTTSESGTTTSGTTESRTKELAKNLAKEEGQKELLNTLAEKGVLNKQGEAVVNEKNKQEGKATEENKQEVLKKLGESGLLNENGKQMLVQEDQKAMLKDLQRQGLLSPQGEEMLNKQGVSGVVQSLGAGKVSMAGTATVGGVTTSTGIGGTTLAGTSTVGLGTNLNGQTGIGVLPGTLNTGTGTSIGVNSGQNGEGSVFSGTPSSTGDITNPALQEKILQQAGIPQPQALAQSGLFTQTGQILLTQLRQQGLLNSQGEQLGNMIQQQVQQPNGVQARPNMPGTLPGNYPDTLSQTNYGNKQVGEIVLEQALLNFPTFYLIHDTMAVTTSKNDLQNDSLKKEVECE</sequence>
<evidence type="ECO:0000259" key="2">
    <source>
        <dbReference type="PROSITE" id="PS50234"/>
    </source>
</evidence>
<dbReference type="OMA" id="TIDHGAT"/>
<dbReference type="PANTHER" id="PTHR24020">
    <property type="entry name" value="COLLAGEN ALPHA"/>
    <property type="match status" value="1"/>
</dbReference>
<dbReference type="SMART" id="SM00327">
    <property type="entry name" value="VWA"/>
    <property type="match status" value="1"/>
</dbReference>
<dbReference type="InterPro" id="IPR002035">
    <property type="entry name" value="VWF_A"/>
</dbReference>
<feature type="compositionally biased region" description="Low complexity" evidence="1">
    <location>
        <begin position="309"/>
        <end position="322"/>
    </location>
</feature>
<feature type="compositionally biased region" description="Basic and acidic residues" evidence="1">
    <location>
        <begin position="359"/>
        <end position="371"/>
    </location>
</feature>
<proteinExistence type="predicted"/>
<feature type="compositionally biased region" description="Low complexity" evidence="1">
    <location>
        <begin position="287"/>
        <end position="300"/>
    </location>
</feature>
<protein>
    <recommendedName>
        <fullName evidence="2">VWFA domain-containing protein</fullName>
    </recommendedName>
</protein>
<dbReference type="PANTHER" id="PTHR24020:SF20">
    <property type="entry name" value="PH DOMAIN-CONTAINING PROTEIN"/>
    <property type="match status" value="1"/>
</dbReference>
<dbReference type="Gene3D" id="3.40.50.410">
    <property type="entry name" value="von Willebrand factor, type A domain"/>
    <property type="match status" value="1"/>
</dbReference>
<dbReference type="HOGENOM" id="CLU_400265_0_0_1"/>
<dbReference type="Proteomes" id="UP000001593">
    <property type="component" value="Unassembled WGS sequence"/>
</dbReference>
<keyword evidence="4" id="KW-1185">Reference proteome</keyword>
<feature type="compositionally biased region" description="Gly residues" evidence="1">
    <location>
        <begin position="251"/>
        <end position="286"/>
    </location>
</feature>
<reference evidence="3 4" key="1">
    <citation type="journal article" date="2007" name="Science">
        <title>Sea anemone genome reveals ancestral eumetazoan gene repertoire and genomic organization.</title>
        <authorList>
            <person name="Putnam N.H."/>
            <person name="Srivastava M."/>
            <person name="Hellsten U."/>
            <person name="Dirks B."/>
            <person name="Chapman J."/>
            <person name="Salamov A."/>
            <person name="Terry A."/>
            <person name="Shapiro H."/>
            <person name="Lindquist E."/>
            <person name="Kapitonov V.V."/>
            <person name="Jurka J."/>
            <person name="Genikhovich G."/>
            <person name="Grigoriev I.V."/>
            <person name="Lucas S.M."/>
            <person name="Steele R.E."/>
            <person name="Finnerty J.R."/>
            <person name="Technau U."/>
            <person name="Martindale M.Q."/>
            <person name="Rokhsar D.S."/>
        </authorList>
    </citation>
    <scope>NUCLEOTIDE SEQUENCE [LARGE SCALE GENOMIC DNA]</scope>
    <source>
        <strain evidence="4">CH2 X CH6</strain>
    </source>
</reference>
<dbReference type="Pfam" id="PF00092">
    <property type="entry name" value="VWA"/>
    <property type="match status" value="1"/>
</dbReference>
<dbReference type="SUPFAM" id="SSF53300">
    <property type="entry name" value="vWA-like"/>
    <property type="match status" value="1"/>
</dbReference>
<dbReference type="InterPro" id="IPR050525">
    <property type="entry name" value="ECM_Assembly_Org"/>
</dbReference>
<feature type="compositionally biased region" description="Low complexity" evidence="1">
    <location>
        <begin position="203"/>
        <end position="250"/>
    </location>
</feature>
<feature type="region of interest" description="Disordered" evidence="1">
    <location>
        <begin position="531"/>
        <end position="553"/>
    </location>
</feature>
<organism evidence="3 4">
    <name type="scientific">Nematostella vectensis</name>
    <name type="common">Starlet sea anemone</name>
    <dbReference type="NCBI Taxonomy" id="45351"/>
    <lineage>
        <taxon>Eukaryota</taxon>
        <taxon>Metazoa</taxon>
        <taxon>Cnidaria</taxon>
        <taxon>Anthozoa</taxon>
        <taxon>Hexacorallia</taxon>
        <taxon>Actiniaria</taxon>
        <taxon>Edwardsiidae</taxon>
        <taxon>Nematostella</taxon>
    </lineage>
</organism>
<evidence type="ECO:0000313" key="3">
    <source>
        <dbReference type="EMBL" id="EDO32446.1"/>
    </source>
</evidence>
<dbReference type="InParanoid" id="A7SV33"/>
<accession>A7SV33</accession>
<feature type="domain" description="VWFA" evidence="2">
    <location>
        <begin position="17"/>
        <end position="192"/>
    </location>
</feature>
<dbReference type="InterPro" id="IPR036465">
    <property type="entry name" value="vWFA_dom_sf"/>
</dbReference>
<gene>
    <name evidence="3" type="ORF">NEMVEDRAFT_v1g247586</name>
</gene>
<dbReference type="PROSITE" id="PS50234">
    <property type="entry name" value="VWFA"/>
    <property type="match status" value="1"/>
</dbReference>
<feature type="compositionally biased region" description="Low complexity" evidence="1">
    <location>
        <begin position="342"/>
        <end position="358"/>
    </location>
</feature>